<keyword evidence="2" id="KW-1185">Reference proteome</keyword>
<evidence type="ECO:0000256" key="1">
    <source>
        <dbReference type="SAM" id="MobiDB-lite"/>
    </source>
</evidence>
<dbReference type="Proteomes" id="UP000887575">
    <property type="component" value="Unassembled WGS sequence"/>
</dbReference>
<feature type="region of interest" description="Disordered" evidence="1">
    <location>
        <begin position="38"/>
        <end position="68"/>
    </location>
</feature>
<feature type="compositionally biased region" description="Acidic residues" evidence="1">
    <location>
        <begin position="46"/>
        <end position="68"/>
    </location>
</feature>
<evidence type="ECO:0000313" key="2">
    <source>
        <dbReference type="Proteomes" id="UP000887575"/>
    </source>
</evidence>
<name>A0AAF3FAF0_9BILA</name>
<sequence>MKVPSNNDQEDNEGNDVPAANVNRDPIGAARDLWPLAQNAGYESGFDSEESDDSEYTLGSSEDDEQQG</sequence>
<evidence type="ECO:0000313" key="3">
    <source>
        <dbReference type="WBParaSite" id="MBELARI_LOCUS3900"/>
    </source>
</evidence>
<organism evidence="2 3">
    <name type="scientific">Mesorhabditis belari</name>
    <dbReference type="NCBI Taxonomy" id="2138241"/>
    <lineage>
        <taxon>Eukaryota</taxon>
        <taxon>Metazoa</taxon>
        <taxon>Ecdysozoa</taxon>
        <taxon>Nematoda</taxon>
        <taxon>Chromadorea</taxon>
        <taxon>Rhabditida</taxon>
        <taxon>Rhabditina</taxon>
        <taxon>Rhabditomorpha</taxon>
        <taxon>Rhabditoidea</taxon>
        <taxon>Rhabditidae</taxon>
        <taxon>Mesorhabditinae</taxon>
        <taxon>Mesorhabditis</taxon>
    </lineage>
</organism>
<feature type="region of interest" description="Disordered" evidence="1">
    <location>
        <begin position="1"/>
        <end position="26"/>
    </location>
</feature>
<accession>A0AAF3FAF0</accession>
<protein>
    <submittedName>
        <fullName evidence="3">Uncharacterized protein</fullName>
    </submittedName>
</protein>
<dbReference type="AlphaFoldDB" id="A0AAF3FAF0"/>
<proteinExistence type="predicted"/>
<reference evidence="3" key="1">
    <citation type="submission" date="2024-02" db="UniProtKB">
        <authorList>
            <consortium name="WormBaseParasite"/>
        </authorList>
    </citation>
    <scope>IDENTIFICATION</scope>
</reference>
<dbReference type="WBParaSite" id="MBELARI_LOCUS3900">
    <property type="protein sequence ID" value="MBELARI_LOCUS3900"/>
    <property type="gene ID" value="MBELARI_LOCUS3900"/>
</dbReference>